<organism evidence="9 10">
    <name type="scientific">Basilea psittacipulmonis DSM 24701</name>
    <dbReference type="NCBI Taxonomy" id="1072685"/>
    <lineage>
        <taxon>Bacteria</taxon>
        <taxon>Pseudomonadati</taxon>
        <taxon>Pseudomonadota</taxon>
        <taxon>Betaproteobacteria</taxon>
        <taxon>Burkholderiales</taxon>
        <taxon>Alcaligenaceae</taxon>
        <taxon>Basilea</taxon>
    </lineage>
</organism>
<dbReference type="FunFam" id="3.30.540.10:FF:000003">
    <property type="entry name" value="Inositol-1-monophosphatase"/>
    <property type="match status" value="1"/>
</dbReference>
<keyword evidence="5 8" id="KW-0378">Hydrolase</keyword>
<dbReference type="GO" id="GO:0046854">
    <property type="term" value="P:phosphatidylinositol phosphate biosynthetic process"/>
    <property type="evidence" value="ECO:0007669"/>
    <property type="project" value="InterPro"/>
</dbReference>
<comment type="catalytic activity">
    <reaction evidence="1 8">
        <text>a myo-inositol phosphate + H2O = myo-inositol + phosphate</text>
        <dbReference type="Rhea" id="RHEA:24056"/>
        <dbReference type="ChEBI" id="CHEBI:15377"/>
        <dbReference type="ChEBI" id="CHEBI:17268"/>
        <dbReference type="ChEBI" id="CHEBI:43474"/>
        <dbReference type="ChEBI" id="CHEBI:84139"/>
        <dbReference type="EC" id="3.1.3.25"/>
    </reaction>
</comment>
<evidence type="ECO:0000256" key="4">
    <source>
        <dbReference type="ARBA" id="ARBA00022723"/>
    </source>
</evidence>
<dbReference type="KEGG" id="bpsi:IX83_05610"/>
<comment type="similarity">
    <text evidence="3 8">Belongs to the inositol monophosphatase superfamily.</text>
</comment>
<dbReference type="PRINTS" id="PR00377">
    <property type="entry name" value="IMPHPHTASES"/>
</dbReference>
<dbReference type="EMBL" id="CP009238">
    <property type="protein sequence ID" value="AIL32863.1"/>
    <property type="molecule type" value="Genomic_DNA"/>
</dbReference>
<dbReference type="InterPro" id="IPR022337">
    <property type="entry name" value="Inositol_monophosphatase_SuhB"/>
</dbReference>
<dbReference type="InterPro" id="IPR000760">
    <property type="entry name" value="Inositol_monophosphatase-like"/>
</dbReference>
<dbReference type="SUPFAM" id="SSF56655">
    <property type="entry name" value="Carbohydrate phosphatase"/>
    <property type="match status" value="1"/>
</dbReference>
<evidence type="ECO:0000256" key="1">
    <source>
        <dbReference type="ARBA" id="ARBA00001033"/>
    </source>
</evidence>
<evidence type="ECO:0000313" key="9">
    <source>
        <dbReference type="EMBL" id="AIL32863.1"/>
    </source>
</evidence>
<reference evidence="9 10" key="1">
    <citation type="journal article" date="2014" name="BMC Genomics">
        <title>A genomic perspective on a new bacterial genus and species from the Alcaligenaceae family, Basilea psittacipulmonis.</title>
        <authorList>
            <person name="Whiteson K.L."/>
            <person name="Hernandez D."/>
            <person name="Lazarevic V."/>
            <person name="Gaia N."/>
            <person name="Farinelli L."/>
            <person name="Francois P."/>
            <person name="Pilo P."/>
            <person name="Frey J."/>
            <person name="Schrenzel J."/>
        </authorList>
    </citation>
    <scope>NUCLEOTIDE SEQUENCE [LARGE SCALE GENOMIC DNA]</scope>
    <source>
        <strain evidence="9 10">DSM 24701</strain>
    </source>
</reference>
<dbReference type="HOGENOM" id="CLU_044118_0_0_4"/>
<dbReference type="RefSeq" id="WP_038500025.1">
    <property type="nucleotide sequence ID" value="NZ_AFWK01000064.1"/>
</dbReference>
<keyword evidence="6 7" id="KW-0460">Magnesium</keyword>
<dbReference type="eggNOG" id="COG0483">
    <property type="taxonomic scope" value="Bacteria"/>
</dbReference>
<dbReference type="GO" id="GO:0008934">
    <property type="term" value="F:inositol monophosphate 1-phosphatase activity"/>
    <property type="evidence" value="ECO:0007669"/>
    <property type="project" value="InterPro"/>
</dbReference>
<evidence type="ECO:0000256" key="6">
    <source>
        <dbReference type="ARBA" id="ARBA00022842"/>
    </source>
</evidence>
<name>A0A077DI78_9BURK</name>
<feature type="binding site" evidence="7">
    <location>
        <position position="86"/>
    </location>
    <ligand>
        <name>Mg(2+)</name>
        <dbReference type="ChEBI" id="CHEBI:18420"/>
        <label>1</label>
        <note>catalytic</note>
    </ligand>
</feature>
<dbReference type="AlphaFoldDB" id="A0A077DI78"/>
<dbReference type="InterPro" id="IPR020550">
    <property type="entry name" value="Inositol_monophosphatase_CS"/>
</dbReference>
<dbReference type="Proteomes" id="UP000028945">
    <property type="component" value="Chromosome"/>
</dbReference>
<dbReference type="CDD" id="cd01639">
    <property type="entry name" value="IMPase"/>
    <property type="match status" value="1"/>
</dbReference>
<feature type="binding site" evidence="7">
    <location>
        <position position="89"/>
    </location>
    <ligand>
        <name>Mg(2+)</name>
        <dbReference type="ChEBI" id="CHEBI:18420"/>
        <label>1</label>
        <note>catalytic</note>
    </ligand>
</feature>
<evidence type="ECO:0000256" key="7">
    <source>
        <dbReference type="PIRSR" id="PIRSR600760-2"/>
    </source>
</evidence>
<accession>A0A077DI78</accession>
<dbReference type="PROSITE" id="PS00630">
    <property type="entry name" value="IMP_2"/>
    <property type="match status" value="1"/>
</dbReference>
<feature type="binding site" evidence="7">
    <location>
        <position position="69"/>
    </location>
    <ligand>
        <name>Mg(2+)</name>
        <dbReference type="ChEBI" id="CHEBI:18420"/>
        <label>1</label>
        <note>catalytic</note>
    </ligand>
</feature>
<evidence type="ECO:0000256" key="3">
    <source>
        <dbReference type="ARBA" id="ARBA00009759"/>
    </source>
</evidence>
<dbReference type="STRING" id="1072685.IX83_05610"/>
<proteinExistence type="inferred from homology"/>
<evidence type="ECO:0000313" key="10">
    <source>
        <dbReference type="Proteomes" id="UP000028945"/>
    </source>
</evidence>
<dbReference type="FunFam" id="3.40.190.80:FF:000020">
    <property type="entry name" value="Fructose-1,6-bisphosphatase/inositol-1-monophosphatase"/>
    <property type="match status" value="1"/>
</dbReference>
<feature type="binding site" evidence="7">
    <location>
        <position position="88"/>
    </location>
    <ligand>
        <name>Mg(2+)</name>
        <dbReference type="ChEBI" id="CHEBI:18420"/>
        <label>1</label>
        <note>catalytic</note>
    </ligand>
</feature>
<keyword evidence="10" id="KW-1185">Reference proteome</keyword>
<dbReference type="GO" id="GO:0006020">
    <property type="term" value="P:inositol metabolic process"/>
    <property type="evidence" value="ECO:0007669"/>
    <property type="project" value="TreeGrafter"/>
</dbReference>
<dbReference type="PANTHER" id="PTHR20854:SF4">
    <property type="entry name" value="INOSITOL-1-MONOPHOSPHATASE-RELATED"/>
    <property type="match status" value="1"/>
</dbReference>
<dbReference type="InterPro" id="IPR033942">
    <property type="entry name" value="IMPase"/>
</dbReference>
<evidence type="ECO:0000256" key="5">
    <source>
        <dbReference type="ARBA" id="ARBA00022801"/>
    </source>
</evidence>
<dbReference type="GO" id="GO:0007165">
    <property type="term" value="P:signal transduction"/>
    <property type="evidence" value="ECO:0007669"/>
    <property type="project" value="TreeGrafter"/>
</dbReference>
<dbReference type="OrthoDB" id="9785695at2"/>
<keyword evidence="4 7" id="KW-0479">Metal-binding</keyword>
<dbReference type="Gene3D" id="3.40.190.80">
    <property type="match status" value="1"/>
</dbReference>
<gene>
    <name evidence="9" type="ORF">IX83_05610</name>
</gene>
<dbReference type="PANTHER" id="PTHR20854">
    <property type="entry name" value="INOSITOL MONOPHOSPHATASE"/>
    <property type="match status" value="1"/>
</dbReference>
<sequence>MQPMLSIAVKAARRAANVIIRGSLDMEMNKVEVTRKSSNDYVTSVDFAAEQAIIEVLQEAYPDHAILSEETGLIGDEHAEYQWIVDPLDGTRNFVHNIPDYVVSIAVLKNGVAQHAVVFDPIRNEMFTASRGSGTFLNDRRVRVSSCRSLQEGILVGRLPIFSKADQTVRTEFLTLMKSMAAYRQFGSSILELAYIAAGRIDALCNYNLRPWDLAAGVLLIQEAGGLVGDYKGEQSWQEKQEIIAGNPRVFAKMVQVLNTEA</sequence>
<dbReference type="PROSITE" id="PS00629">
    <property type="entry name" value="IMP_1"/>
    <property type="match status" value="1"/>
</dbReference>
<dbReference type="GO" id="GO:0046872">
    <property type="term" value="F:metal ion binding"/>
    <property type="evidence" value="ECO:0007669"/>
    <property type="project" value="UniProtKB-KW"/>
</dbReference>
<dbReference type="EC" id="3.1.3.25" evidence="8"/>
<evidence type="ECO:0000256" key="8">
    <source>
        <dbReference type="RuleBase" id="RU364068"/>
    </source>
</evidence>
<comment type="cofactor">
    <cofactor evidence="2 7 8">
        <name>Mg(2+)</name>
        <dbReference type="ChEBI" id="CHEBI:18420"/>
    </cofactor>
</comment>
<feature type="binding site" evidence="7">
    <location>
        <position position="213"/>
    </location>
    <ligand>
        <name>Mg(2+)</name>
        <dbReference type="ChEBI" id="CHEBI:18420"/>
        <label>1</label>
        <note>catalytic</note>
    </ligand>
</feature>
<protein>
    <recommendedName>
        <fullName evidence="8">Inositol-1-monophosphatase</fullName>
        <ecNumber evidence="8">3.1.3.25</ecNumber>
    </recommendedName>
</protein>
<dbReference type="Gene3D" id="3.30.540.10">
    <property type="entry name" value="Fructose-1,6-Bisphosphatase, subunit A, domain 1"/>
    <property type="match status" value="1"/>
</dbReference>
<dbReference type="InterPro" id="IPR020583">
    <property type="entry name" value="Inositol_monoP_metal-BS"/>
</dbReference>
<evidence type="ECO:0000256" key="2">
    <source>
        <dbReference type="ARBA" id="ARBA00001946"/>
    </source>
</evidence>
<dbReference type="PRINTS" id="PR01959">
    <property type="entry name" value="SBIMPHPHTASE"/>
</dbReference>
<dbReference type="Pfam" id="PF00459">
    <property type="entry name" value="Inositol_P"/>
    <property type="match status" value="1"/>
</dbReference>